<accession>T1ITK0</accession>
<dbReference type="EMBL" id="JH431487">
    <property type="status" value="NOT_ANNOTATED_CDS"/>
    <property type="molecule type" value="Genomic_DNA"/>
</dbReference>
<feature type="region of interest" description="Disordered" evidence="1">
    <location>
        <begin position="23"/>
        <end position="43"/>
    </location>
</feature>
<keyword evidence="2" id="KW-0732">Signal</keyword>
<evidence type="ECO:0000313" key="3">
    <source>
        <dbReference type="EnsemblMetazoa" id="SMAR004450-PA"/>
    </source>
</evidence>
<evidence type="ECO:0000256" key="2">
    <source>
        <dbReference type="SAM" id="SignalP"/>
    </source>
</evidence>
<dbReference type="Proteomes" id="UP000014500">
    <property type="component" value="Unassembled WGS sequence"/>
</dbReference>
<sequence>MIAFKLLFLATAALLVSGVFSDEAEQDEGHDESKLDEPDEPMVEGVTKETVESGKAAEGPSFGEQILAILKDAFRRISAALSSTMAKYIN</sequence>
<keyword evidence="4" id="KW-1185">Reference proteome</keyword>
<dbReference type="EnsemblMetazoa" id="SMAR004450-RA">
    <property type="protein sequence ID" value="SMAR004450-PA"/>
    <property type="gene ID" value="SMAR004450"/>
</dbReference>
<evidence type="ECO:0000313" key="4">
    <source>
        <dbReference type="Proteomes" id="UP000014500"/>
    </source>
</evidence>
<reference evidence="3" key="2">
    <citation type="submission" date="2015-02" db="UniProtKB">
        <authorList>
            <consortium name="EnsemblMetazoa"/>
        </authorList>
    </citation>
    <scope>IDENTIFICATION</scope>
</reference>
<feature type="signal peptide" evidence="2">
    <location>
        <begin position="1"/>
        <end position="21"/>
    </location>
</feature>
<protein>
    <recommendedName>
        <fullName evidence="5">Secreted protein</fullName>
    </recommendedName>
</protein>
<evidence type="ECO:0000256" key="1">
    <source>
        <dbReference type="SAM" id="MobiDB-lite"/>
    </source>
</evidence>
<organism evidence="3 4">
    <name type="scientific">Strigamia maritima</name>
    <name type="common">European centipede</name>
    <name type="synonym">Geophilus maritimus</name>
    <dbReference type="NCBI Taxonomy" id="126957"/>
    <lineage>
        <taxon>Eukaryota</taxon>
        <taxon>Metazoa</taxon>
        <taxon>Ecdysozoa</taxon>
        <taxon>Arthropoda</taxon>
        <taxon>Myriapoda</taxon>
        <taxon>Chilopoda</taxon>
        <taxon>Pleurostigmophora</taxon>
        <taxon>Geophilomorpha</taxon>
        <taxon>Linotaeniidae</taxon>
        <taxon>Strigamia</taxon>
    </lineage>
</organism>
<dbReference type="AlphaFoldDB" id="T1ITK0"/>
<proteinExistence type="predicted"/>
<dbReference type="HOGENOM" id="CLU_2443618_0_0_1"/>
<name>T1ITK0_STRMM</name>
<feature type="chain" id="PRO_5004579536" description="Secreted protein" evidence="2">
    <location>
        <begin position="22"/>
        <end position="90"/>
    </location>
</feature>
<reference evidence="4" key="1">
    <citation type="submission" date="2011-05" db="EMBL/GenBank/DDBJ databases">
        <authorList>
            <person name="Richards S.R."/>
            <person name="Qu J."/>
            <person name="Jiang H."/>
            <person name="Jhangiani S.N."/>
            <person name="Agravi P."/>
            <person name="Goodspeed R."/>
            <person name="Gross S."/>
            <person name="Mandapat C."/>
            <person name="Jackson L."/>
            <person name="Mathew T."/>
            <person name="Pu L."/>
            <person name="Thornton R."/>
            <person name="Saada N."/>
            <person name="Wilczek-Boney K.B."/>
            <person name="Lee S."/>
            <person name="Kovar C."/>
            <person name="Wu Y."/>
            <person name="Scherer S.E."/>
            <person name="Worley K.C."/>
            <person name="Muzny D.M."/>
            <person name="Gibbs R."/>
        </authorList>
    </citation>
    <scope>NUCLEOTIDE SEQUENCE</scope>
    <source>
        <strain evidence="4">Brora</strain>
    </source>
</reference>
<evidence type="ECO:0008006" key="5">
    <source>
        <dbReference type="Google" id="ProtNLM"/>
    </source>
</evidence>